<proteinExistence type="predicted"/>
<evidence type="ECO:0000313" key="2">
    <source>
        <dbReference type="Proteomes" id="UP000008363"/>
    </source>
</evidence>
<accession>K6WH15</accession>
<name>K6WH15_9ACTN</name>
<comment type="caution">
    <text evidence="1">The sequence shown here is derived from an EMBL/GenBank/DDBJ whole genome shotgun (WGS) entry which is preliminary data.</text>
</comment>
<dbReference type="Proteomes" id="UP000008363">
    <property type="component" value="Unassembled WGS sequence"/>
</dbReference>
<evidence type="ECO:0000313" key="1">
    <source>
        <dbReference type="EMBL" id="GAB93076.1"/>
    </source>
</evidence>
<reference evidence="1 2" key="1">
    <citation type="submission" date="2012-08" db="EMBL/GenBank/DDBJ databases">
        <title>Whole genome shotgun sequence of Gordonia rhizosphera NBRC 16068.</title>
        <authorList>
            <person name="Takarada H."/>
            <person name="Isaki S."/>
            <person name="Hosoyama A."/>
            <person name="Tsuchikane K."/>
            <person name="Katsumata H."/>
            <person name="Baba S."/>
            <person name="Ohji S."/>
            <person name="Yamazaki S."/>
            <person name="Fujita N."/>
        </authorList>
    </citation>
    <scope>NUCLEOTIDE SEQUENCE [LARGE SCALE GENOMIC DNA]</scope>
    <source>
        <strain evidence="1 2">NBRC 16068</strain>
    </source>
</reference>
<organism evidence="1 2">
    <name type="scientific">Gordonia rhizosphera NBRC 16068</name>
    <dbReference type="NCBI Taxonomy" id="1108045"/>
    <lineage>
        <taxon>Bacteria</taxon>
        <taxon>Bacillati</taxon>
        <taxon>Actinomycetota</taxon>
        <taxon>Actinomycetes</taxon>
        <taxon>Mycobacteriales</taxon>
        <taxon>Gordoniaceae</taxon>
        <taxon>Gordonia</taxon>
    </lineage>
</organism>
<keyword evidence="2" id="KW-1185">Reference proteome</keyword>
<dbReference type="AlphaFoldDB" id="K6WH15"/>
<dbReference type="EMBL" id="BAHC01000205">
    <property type="protein sequence ID" value="GAB93076.1"/>
    <property type="molecule type" value="Genomic_DNA"/>
</dbReference>
<dbReference type="OrthoDB" id="10011817at2"/>
<protein>
    <submittedName>
        <fullName evidence="1">Uncharacterized protein</fullName>
    </submittedName>
</protein>
<dbReference type="RefSeq" id="WP_006337970.1">
    <property type="nucleotide sequence ID" value="NZ_BAHC01000205.1"/>
</dbReference>
<sequence length="132" mass="14017">MRRAVGGFVLALSAAGYPITEALVRRLGRRGAVVVEMVCLGLFVRDAALIASGTPHRLRTGPAGLLWLEALAAAGASGTTMPLVRSRRPEVGPGSDTPVDIARRGAVAALFGLHTIRFWIYLKPDQGRRTTT</sequence>
<gene>
    <name evidence="1" type="ORF">GORHZ_205_00180</name>
</gene>